<dbReference type="Proteomes" id="UP000229740">
    <property type="component" value="Unassembled WGS sequence"/>
</dbReference>
<organism evidence="2 3">
    <name type="scientific">candidate division KSB3 bacterium</name>
    <dbReference type="NCBI Taxonomy" id="2044937"/>
    <lineage>
        <taxon>Bacteria</taxon>
        <taxon>candidate division KSB3</taxon>
    </lineage>
</organism>
<evidence type="ECO:0000313" key="3">
    <source>
        <dbReference type="Proteomes" id="UP000229740"/>
    </source>
</evidence>
<dbReference type="InterPro" id="IPR007294">
    <property type="entry name" value="DUF401"/>
</dbReference>
<dbReference type="Pfam" id="PF04165">
    <property type="entry name" value="DUF401"/>
    <property type="match status" value="1"/>
</dbReference>
<gene>
    <name evidence="2" type="ORF">CSB45_03855</name>
</gene>
<accession>A0A2G6E8M2</accession>
<dbReference type="PANTHER" id="PTHR39556:SF1">
    <property type="entry name" value="PROTEIN, PUTATIVE-RELATED"/>
    <property type="match status" value="1"/>
</dbReference>
<feature type="transmembrane region" description="Helical" evidence="1">
    <location>
        <begin position="6"/>
        <end position="27"/>
    </location>
</feature>
<dbReference type="EMBL" id="PDPS01000023">
    <property type="protein sequence ID" value="PID58212.1"/>
    <property type="molecule type" value="Genomic_DNA"/>
</dbReference>
<keyword evidence="1" id="KW-0472">Membrane</keyword>
<sequence>MLPYLVLGYCAGFSGELISPLHVCLIFSQEYFDADVRTVYHVLWQPVLMLFLGSIVYFAFLILLNA</sequence>
<reference evidence="2 3" key="1">
    <citation type="submission" date="2017-10" db="EMBL/GenBank/DDBJ databases">
        <title>Novel microbial diversity and functional potential in the marine mammal oral microbiome.</title>
        <authorList>
            <person name="Dudek N.K."/>
            <person name="Sun C.L."/>
            <person name="Burstein D."/>
            <person name="Kantor R.S."/>
            <person name="Aliaga Goltsman D.S."/>
            <person name="Bik E.M."/>
            <person name="Thomas B.C."/>
            <person name="Banfield J.F."/>
            <person name="Relman D.A."/>
        </authorList>
    </citation>
    <scope>NUCLEOTIDE SEQUENCE [LARGE SCALE GENOMIC DNA]</scope>
    <source>
        <strain evidence="2">DOLZORAL124_49_17</strain>
    </source>
</reference>
<comment type="caution">
    <text evidence="2">The sequence shown here is derived from an EMBL/GenBank/DDBJ whole genome shotgun (WGS) entry which is preliminary data.</text>
</comment>
<proteinExistence type="predicted"/>
<feature type="transmembrane region" description="Helical" evidence="1">
    <location>
        <begin position="39"/>
        <end position="64"/>
    </location>
</feature>
<evidence type="ECO:0000313" key="2">
    <source>
        <dbReference type="EMBL" id="PID58212.1"/>
    </source>
</evidence>
<dbReference type="PANTHER" id="PTHR39556">
    <property type="entry name" value="PROTEIN, PUTATIVE-RELATED"/>
    <property type="match status" value="1"/>
</dbReference>
<keyword evidence="1" id="KW-1133">Transmembrane helix</keyword>
<evidence type="ECO:0000256" key="1">
    <source>
        <dbReference type="SAM" id="Phobius"/>
    </source>
</evidence>
<name>A0A2G6E8M2_9BACT</name>
<evidence type="ECO:0008006" key="4">
    <source>
        <dbReference type="Google" id="ProtNLM"/>
    </source>
</evidence>
<dbReference type="AlphaFoldDB" id="A0A2G6E8M2"/>
<protein>
    <recommendedName>
        <fullName evidence="4">TRAP C4-dicarboxylate transport system permease DctM subunit domain-containing protein</fullName>
    </recommendedName>
</protein>
<keyword evidence="1" id="KW-0812">Transmembrane</keyword>